<evidence type="ECO:0000313" key="8">
    <source>
        <dbReference type="EMBL" id="SKC75165.1"/>
    </source>
</evidence>
<sequence length="212" mass="21425">MIALLSGGTPAGVAWTVAAAALLAALPWWVARRATDRRVTHLESDRRPVVPGERAGDEPVDVPVLLELLGAALRSGAGVPRALEATGAAVGADRGASGSVGRGTADGAALRAAADALRLGADWDGAWRDAPGRLAPAHRALRGAWTDGASPSGALRAAGEELLRARRATARTAAARLAVRLVLPLGACFLPAFVLVGLVPVLLALGVDLLSG</sequence>
<protein>
    <submittedName>
        <fullName evidence="8">Type II secretion system (T2SS), protein F</fullName>
    </submittedName>
</protein>
<dbReference type="RefSeq" id="WP_245807185.1">
    <property type="nucleotide sequence ID" value="NZ_FUZQ01000006.1"/>
</dbReference>
<evidence type="ECO:0000259" key="7">
    <source>
        <dbReference type="Pfam" id="PF00482"/>
    </source>
</evidence>
<dbReference type="STRING" id="526729.SAMN04324258_3377"/>
<evidence type="ECO:0000256" key="2">
    <source>
        <dbReference type="ARBA" id="ARBA00022475"/>
    </source>
</evidence>
<evidence type="ECO:0000256" key="1">
    <source>
        <dbReference type="ARBA" id="ARBA00004651"/>
    </source>
</evidence>
<keyword evidence="2" id="KW-1003">Cell membrane</keyword>
<keyword evidence="5 6" id="KW-0472">Membrane</keyword>
<evidence type="ECO:0000256" key="3">
    <source>
        <dbReference type="ARBA" id="ARBA00022692"/>
    </source>
</evidence>
<proteinExistence type="predicted"/>
<evidence type="ECO:0000256" key="6">
    <source>
        <dbReference type="SAM" id="Phobius"/>
    </source>
</evidence>
<dbReference type="GO" id="GO:0005886">
    <property type="term" value="C:plasma membrane"/>
    <property type="evidence" value="ECO:0007669"/>
    <property type="project" value="UniProtKB-SubCell"/>
</dbReference>
<feature type="domain" description="Type II secretion system protein GspF" evidence="7">
    <location>
        <begin position="66"/>
        <end position="198"/>
    </location>
</feature>
<dbReference type="Proteomes" id="UP000189777">
    <property type="component" value="Unassembled WGS sequence"/>
</dbReference>
<keyword evidence="3 6" id="KW-0812">Transmembrane</keyword>
<feature type="transmembrane region" description="Helical" evidence="6">
    <location>
        <begin position="181"/>
        <end position="207"/>
    </location>
</feature>
<gene>
    <name evidence="8" type="ORF">SAMN04324258_3377</name>
</gene>
<accession>A0A1T5LHD2</accession>
<organism evidence="8 9">
    <name type="scientific">Krasilnikoviella flava</name>
    <dbReference type="NCBI Taxonomy" id="526729"/>
    <lineage>
        <taxon>Bacteria</taxon>
        <taxon>Bacillati</taxon>
        <taxon>Actinomycetota</taxon>
        <taxon>Actinomycetes</taxon>
        <taxon>Micrococcales</taxon>
        <taxon>Promicromonosporaceae</taxon>
        <taxon>Krasilnikoviella</taxon>
    </lineage>
</organism>
<name>A0A1T5LHD2_9MICO</name>
<dbReference type="AlphaFoldDB" id="A0A1T5LHD2"/>
<dbReference type="Pfam" id="PF00482">
    <property type="entry name" value="T2SSF"/>
    <property type="match status" value="1"/>
</dbReference>
<keyword evidence="4 6" id="KW-1133">Transmembrane helix</keyword>
<dbReference type="InterPro" id="IPR018076">
    <property type="entry name" value="T2SS_GspF_dom"/>
</dbReference>
<evidence type="ECO:0000256" key="5">
    <source>
        <dbReference type="ARBA" id="ARBA00023136"/>
    </source>
</evidence>
<dbReference type="EMBL" id="FUZQ01000006">
    <property type="protein sequence ID" value="SKC75165.1"/>
    <property type="molecule type" value="Genomic_DNA"/>
</dbReference>
<comment type="subcellular location">
    <subcellularLocation>
        <location evidence="1">Cell membrane</location>
        <topology evidence="1">Multi-pass membrane protein</topology>
    </subcellularLocation>
</comment>
<keyword evidence="9" id="KW-1185">Reference proteome</keyword>
<feature type="transmembrane region" description="Helical" evidence="6">
    <location>
        <begin position="12"/>
        <end position="31"/>
    </location>
</feature>
<evidence type="ECO:0000313" key="9">
    <source>
        <dbReference type="Proteomes" id="UP000189777"/>
    </source>
</evidence>
<reference evidence="8 9" key="1">
    <citation type="submission" date="2017-02" db="EMBL/GenBank/DDBJ databases">
        <authorList>
            <person name="Peterson S.W."/>
        </authorList>
    </citation>
    <scope>NUCLEOTIDE SEQUENCE [LARGE SCALE GENOMIC DNA]</scope>
    <source>
        <strain evidence="8 9">DSM 21481</strain>
    </source>
</reference>
<evidence type="ECO:0000256" key="4">
    <source>
        <dbReference type="ARBA" id="ARBA00022989"/>
    </source>
</evidence>